<evidence type="ECO:0000256" key="9">
    <source>
        <dbReference type="SAM" id="SignalP"/>
    </source>
</evidence>
<feature type="chain" id="PRO_5031112889" description="Digalactosyldiacylglycerol synthase" evidence="9">
    <location>
        <begin position="37"/>
        <end position="772"/>
    </location>
</feature>
<keyword evidence="9" id="KW-0732">Signal</keyword>
<protein>
    <recommendedName>
        <fullName evidence="11">Digalactosyldiacylglycerol synthase</fullName>
    </recommendedName>
</protein>
<keyword evidence="5" id="KW-0934">Plastid</keyword>
<dbReference type="GO" id="GO:0016020">
    <property type="term" value="C:membrane"/>
    <property type="evidence" value="ECO:0007669"/>
    <property type="project" value="UniProtKB-SubCell"/>
</dbReference>
<evidence type="ECO:0000256" key="6">
    <source>
        <dbReference type="ARBA" id="ARBA00022679"/>
    </source>
</evidence>
<keyword evidence="4" id="KW-0150">Chloroplast</keyword>
<evidence type="ECO:0000256" key="8">
    <source>
        <dbReference type="SAM" id="MobiDB-lite"/>
    </source>
</evidence>
<evidence type="ECO:0000256" key="4">
    <source>
        <dbReference type="ARBA" id="ARBA00022528"/>
    </source>
</evidence>
<dbReference type="Pfam" id="PF13692">
    <property type="entry name" value="Glyco_trans_1_4"/>
    <property type="match status" value="1"/>
</dbReference>
<evidence type="ECO:0000256" key="1">
    <source>
        <dbReference type="ARBA" id="ARBA00004229"/>
    </source>
</evidence>
<dbReference type="GO" id="GO:0046481">
    <property type="term" value="F:digalactosyldiacylglycerol synthase activity"/>
    <property type="evidence" value="ECO:0007669"/>
    <property type="project" value="InterPro"/>
</dbReference>
<evidence type="ECO:0000256" key="3">
    <source>
        <dbReference type="ARBA" id="ARBA00009481"/>
    </source>
</evidence>
<dbReference type="PANTHER" id="PTHR46132">
    <property type="entry name" value="DIGALACTOSYLDIACYLGLYCEROL SYNTHASE 2, CHLOROPLASTIC"/>
    <property type="match status" value="1"/>
</dbReference>
<evidence type="ECO:0008006" key="11">
    <source>
        <dbReference type="Google" id="ProtNLM"/>
    </source>
</evidence>
<feature type="signal peptide" evidence="9">
    <location>
        <begin position="1"/>
        <end position="36"/>
    </location>
</feature>
<gene>
    <name evidence="10" type="ORF">CHYS00102_LOCUS4098</name>
</gene>
<evidence type="ECO:0000256" key="5">
    <source>
        <dbReference type="ARBA" id="ARBA00022640"/>
    </source>
</evidence>
<accession>A0A7S1FN39</accession>
<proteinExistence type="inferred from homology"/>
<reference evidence="10" key="1">
    <citation type="submission" date="2021-01" db="EMBL/GenBank/DDBJ databases">
        <authorList>
            <person name="Corre E."/>
            <person name="Pelletier E."/>
            <person name="Niang G."/>
            <person name="Scheremetjew M."/>
            <person name="Finn R."/>
            <person name="Kale V."/>
            <person name="Holt S."/>
            <person name="Cochrane G."/>
            <person name="Meng A."/>
            <person name="Brown T."/>
            <person name="Cohen L."/>
        </authorList>
    </citation>
    <scope>NUCLEOTIDE SEQUENCE</scope>
    <source>
        <strain evidence="10">308</strain>
    </source>
</reference>
<dbReference type="SUPFAM" id="SSF53756">
    <property type="entry name" value="UDP-Glycosyltransferase/glycogen phosphorylase"/>
    <property type="match status" value="1"/>
</dbReference>
<dbReference type="GO" id="GO:0009507">
    <property type="term" value="C:chloroplast"/>
    <property type="evidence" value="ECO:0007669"/>
    <property type="project" value="UniProtKB-SubCell"/>
</dbReference>
<evidence type="ECO:0000313" key="10">
    <source>
        <dbReference type="EMBL" id="CAD8876914.1"/>
    </source>
</evidence>
<keyword evidence="7" id="KW-0472">Membrane</keyword>
<dbReference type="EMBL" id="HBFR01005760">
    <property type="protein sequence ID" value="CAD8876914.1"/>
    <property type="molecule type" value="Transcribed_RNA"/>
</dbReference>
<evidence type="ECO:0000256" key="7">
    <source>
        <dbReference type="ARBA" id="ARBA00023136"/>
    </source>
</evidence>
<feature type="region of interest" description="Disordered" evidence="8">
    <location>
        <begin position="660"/>
        <end position="682"/>
    </location>
</feature>
<organism evidence="10">
    <name type="scientific">Corethron hystrix</name>
    <dbReference type="NCBI Taxonomy" id="216773"/>
    <lineage>
        <taxon>Eukaryota</taxon>
        <taxon>Sar</taxon>
        <taxon>Stramenopiles</taxon>
        <taxon>Ochrophyta</taxon>
        <taxon>Bacillariophyta</taxon>
        <taxon>Coscinodiscophyceae</taxon>
        <taxon>Corethrophycidae</taxon>
        <taxon>Corethrales</taxon>
        <taxon>Corethraceae</taxon>
        <taxon>Corethron</taxon>
    </lineage>
</organism>
<feature type="compositionally biased region" description="Acidic residues" evidence="8">
    <location>
        <begin position="663"/>
        <end position="672"/>
    </location>
</feature>
<name>A0A7S1FN39_9STRA</name>
<sequence>MCDLSTPHPRASRRPRVRRRSFPILLVASLLALARARVSPDGSPDPLASEGEQLSRLRSSWGSAFDEIRSLGGRNATEEGVDNRHLAARMANVVRVKTPVPVIPAPAREGEAVLPDTDLGDPTKRIWIVTSASLPWMTGTAVNPLLRAAQLTRGRKGEGSVTLMLPWLEKASDRQRVYGNADKFSLPEEQEEDVRRWLRETAGMADAAERLRIRWYAAWLERAENSIYSTGDIIGTIPEEEVDICVLEEPEHLNWYRAPGDSWTSKFKHVIGIVHTNYFFYALEQPAAVLRAPAMKLLCSWMCRSHCHRIIKLSGTLAVFAPEKELVSNVHGVREGFLSAGKDLARALRSHDPRVAPTFGADAESPRVYFIGKMLWSKGIGTLIDLVEFAERNAGLKVAVDMYGGGPDREAAEKRAKEMNIHMTFHGPVDHVKLAETHKIFINPSTSEVLCTTVAEALAMGKFVIIPSHPSNEFFEQFPNCLNYSSEEEFVGNLYYAITHEPEPISEESSRTLSWEAATERFIAAGSVTVAEAEAMQKAYQETDQEIEINLPPIVKDAQQKHMISTRFKLVRQKYRQFRSKLAEEIMATTLLPLPLRESIVSELGNRLDVDIDELLESPTLRLQLSPAELDRKCLDIYKRVTTGTSGTLFRQIYRRTSSFMQPDDDNDDDDNTPVRGAGTLPGVTDILRKNKLFRATGVGGMGGGGSFLSINMLPGREEAGKEDVPRMSAAPPGGGGRRPPCRPAHRRSQTWWSPRGAGMAARRSRGMQLLL</sequence>
<dbReference type="AlphaFoldDB" id="A0A7S1FN39"/>
<keyword evidence="6" id="KW-0808">Transferase</keyword>
<evidence type="ECO:0000256" key="2">
    <source>
        <dbReference type="ARBA" id="ARBA00004370"/>
    </source>
</evidence>
<comment type="subcellular location">
    <subcellularLocation>
        <location evidence="2">Membrane</location>
    </subcellularLocation>
    <subcellularLocation>
        <location evidence="1">Plastid</location>
        <location evidence="1">Chloroplast</location>
    </subcellularLocation>
</comment>
<dbReference type="Gene3D" id="3.40.50.2000">
    <property type="entry name" value="Glycogen Phosphorylase B"/>
    <property type="match status" value="1"/>
</dbReference>
<dbReference type="InterPro" id="IPR044525">
    <property type="entry name" value="DGDG1/2"/>
</dbReference>
<comment type="similarity">
    <text evidence="3">Belongs to the glycosyltransferase group 1 family. Glycosyltransferase 4 subfamily.</text>
</comment>
<dbReference type="PANTHER" id="PTHR46132:SF1">
    <property type="entry name" value="DIGALACTOSYLDIACYLGLYCEROL SYNTHASE 2, CHLOROPLASTIC"/>
    <property type="match status" value="1"/>
</dbReference>
<feature type="region of interest" description="Disordered" evidence="8">
    <location>
        <begin position="719"/>
        <end position="772"/>
    </location>
</feature>
<feature type="compositionally biased region" description="Basic residues" evidence="8">
    <location>
        <begin position="740"/>
        <end position="749"/>
    </location>
</feature>